<name>A0A0W8F9F7_9ZZZZ</name>
<dbReference type="EMBL" id="LNQE01001455">
    <property type="protein sequence ID" value="KUG17234.1"/>
    <property type="molecule type" value="Genomic_DNA"/>
</dbReference>
<proteinExistence type="predicted"/>
<protein>
    <submittedName>
        <fullName evidence="1">Uncharacterized protein</fullName>
    </submittedName>
</protein>
<sequence length="182" mass="19540">MNVLSAKCGQVTGVLEQVRPVAGDIVADFRCKCPHCGQPETVSVAFPGRAREKIEAYVGQRITVLRNGEDYLVRVVAEAAHLPQEVSALAGSCLPSTLSDGSRSAHLIGTEDIIRLQESGIVAGRLNAIIGPGLVQIEDLRIEVPPDMWVSTGDPRALLGKRVWLAVVNGQHRLAEMTLRGD</sequence>
<accession>A0A0W8F9F7</accession>
<reference evidence="1" key="1">
    <citation type="journal article" date="2015" name="Proc. Natl. Acad. Sci. U.S.A.">
        <title>Networks of energetic and metabolic interactions define dynamics in microbial communities.</title>
        <authorList>
            <person name="Embree M."/>
            <person name="Liu J.K."/>
            <person name="Al-Bassam M.M."/>
            <person name="Zengler K."/>
        </authorList>
    </citation>
    <scope>NUCLEOTIDE SEQUENCE</scope>
</reference>
<comment type="caution">
    <text evidence="1">The sequence shown here is derived from an EMBL/GenBank/DDBJ whole genome shotgun (WGS) entry which is preliminary data.</text>
</comment>
<dbReference type="AlphaFoldDB" id="A0A0W8F9F7"/>
<evidence type="ECO:0000313" key="1">
    <source>
        <dbReference type="EMBL" id="KUG17234.1"/>
    </source>
</evidence>
<organism evidence="1">
    <name type="scientific">hydrocarbon metagenome</name>
    <dbReference type="NCBI Taxonomy" id="938273"/>
    <lineage>
        <taxon>unclassified sequences</taxon>
        <taxon>metagenomes</taxon>
        <taxon>ecological metagenomes</taxon>
    </lineage>
</organism>
<gene>
    <name evidence="1" type="ORF">ASZ90_013054</name>
</gene>